<organism evidence="2">
    <name type="scientific">Grammatophora oceanica</name>
    <dbReference type="NCBI Taxonomy" id="210454"/>
    <lineage>
        <taxon>Eukaryota</taxon>
        <taxon>Sar</taxon>
        <taxon>Stramenopiles</taxon>
        <taxon>Ochrophyta</taxon>
        <taxon>Bacillariophyta</taxon>
        <taxon>Fragilariophyceae</taxon>
        <taxon>Fragilariophycidae</taxon>
        <taxon>Rhabdonematales</taxon>
        <taxon>Grammatophoraceae</taxon>
        <taxon>Grammatophora</taxon>
    </lineage>
</organism>
<accession>A0A7S1UY03</accession>
<evidence type="ECO:0000313" key="2">
    <source>
        <dbReference type="EMBL" id="CAD9280377.1"/>
    </source>
</evidence>
<feature type="signal peptide" evidence="1">
    <location>
        <begin position="1"/>
        <end position="16"/>
    </location>
</feature>
<protein>
    <submittedName>
        <fullName evidence="2">Uncharacterized protein</fullName>
    </submittedName>
</protein>
<evidence type="ECO:0000256" key="1">
    <source>
        <dbReference type="SAM" id="SignalP"/>
    </source>
</evidence>
<gene>
    <name evidence="2" type="ORF">GOCE00092_LOCUS9287</name>
</gene>
<sequence length="466" mass="50515">MRIVVLACFLFFASDALVFQHRTRNAIRPSHQQDPKRILARTCMVVEQKTSTTEDIASTGSLVFIDKKSQLASAFAALDEGDQYDAVLTGLCAKILDDDLDAPESRSALEDPLSLLKEMNLRRVKASGRSLMSMVDATVKTEDASAMAQVLSLCLKNGGVRKYGAQQQDLTPLPNTPTGRFRNPVDGKRITRKERLDNVLVDIPTDDRGSEVAAALTFMSFAGVCGLTNVLGIDDWAPYTNTLLTGLVLVGVVDNFYDFIKFGTSLLKEKTPEKVNVKLPDKGDLPGGLGTGALTGNVVRGLTRLTSKDTLRDCQCEAASFFAAYALGLPSFAFRPNALEAAVLVLESAKKENNLDTLLSNVGILKVLVWLMAPAAMEAAKHPQLIVSDPREGAGLLRRLEEQGGDDTASLFWAASEEEQADLLKWAYGEADLLLRNNQQTVKELSERLAGGAATMGDLCAVVEDW</sequence>
<name>A0A7S1UY03_9STRA</name>
<dbReference type="EMBL" id="HBGK01018435">
    <property type="protein sequence ID" value="CAD9280377.1"/>
    <property type="molecule type" value="Transcribed_RNA"/>
</dbReference>
<feature type="chain" id="PRO_5031219937" evidence="1">
    <location>
        <begin position="17"/>
        <end position="466"/>
    </location>
</feature>
<proteinExistence type="predicted"/>
<reference evidence="2" key="1">
    <citation type="submission" date="2021-01" db="EMBL/GenBank/DDBJ databases">
        <authorList>
            <person name="Corre E."/>
            <person name="Pelletier E."/>
            <person name="Niang G."/>
            <person name="Scheremetjew M."/>
            <person name="Finn R."/>
            <person name="Kale V."/>
            <person name="Holt S."/>
            <person name="Cochrane G."/>
            <person name="Meng A."/>
            <person name="Brown T."/>
            <person name="Cohen L."/>
        </authorList>
    </citation>
    <scope>NUCLEOTIDE SEQUENCE</scope>
    <source>
        <strain evidence="2">CCMP 410</strain>
    </source>
</reference>
<keyword evidence="1" id="KW-0732">Signal</keyword>
<dbReference type="AlphaFoldDB" id="A0A7S1UY03"/>